<dbReference type="Proteomes" id="UP000036951">
    <property type="component" value="Unassembled WGS sequence"/>
</dbReference>
<evidence type="ECO:0000313" key="3">
    <source>
        <dbReference type="Proteomes" id="UP000036951"/>
    </source>
</evidence>
<evidence type="ECO:0000313" key="2">
    <source>
        <dbReference type="EMBL" id="KOO65907.1"/>
    </source>
</evidence>
<evidence type="ECO:0008006" key="4">
    <source>
        <dbReference type="Google" id="ProtNLM"/>
    </source>
</evidence>
<protein>
    <recommendedName>
        <fullName evidence="4">Lipoprotein</fullName>
    </recommendedName>
</protein>
<feature type="chain" id="PRO_5034676797" description="Lipoprotein" evidence="1">
    <location>
        <begin position="21"/>
        <end position="334"/>
    </location>
</feature>
<reference evidence="2 3" key="1">
    <citation type="submission" date="2015-06" db="EMBL/GenBank/DDBJ databases">
        <title>Prevotella sp. 109, sp. nov., a novel member of the family Prevotellaceae isolated from human faeces.</title>
        <authorList>
            <person name="Shkoporov A.N."/>
            <person name="Chaplin A.V."/>
            <person name="Kafarskaia L.I."/>
            <person name="Efimov B.A."/>
        </authorList>
    </citation>
    <scope>NUCLEOTIDE SEQUENCE [LARGE SCALE GENOMIC DNA]</scope>
    <source>
        <strain evidence="2 3">109</strain>
    </source>
</reference>
<dbReference type="OrthoDB" id="1115230at2"/>
<dbReference type="EMBL" id="LFQU01000050">
    <property type="protein sequence ID" value="KOO65907.1"/>
    <property type="molecule type" value="Genomic_DNA"/>
</dbReference>
<organism evidence="2 3">
    <name type="scientific">Xylanibacter rarus</name>
    <dbReference type="NCBI Taxonomy" id="1676614"/>
    <lineage>
        <taxon>Bacteria</taxon>
        <taxon>Pseudomonadati</taxon>
        <taxon>Bacteroidota</taxon>
        <taxon>Bacteroidia</taxon>
        <taxon>Bacteroidales</taxon>
        <taxon>Prevotellaceae</taxon>
        <taxon>Xylanibacter</taxon>
    </lineage>
</organism>
<evidence type="ECO:0000256" key="1">
    <source>
        <dbReference type="SAM" id="SignalP"/>
    </source>
</evidence>
<dbReference type="AlphaFoldDB" id="A0A8E1QVG5"/>
<accession>A0A8E1QVG5</accession>
<comment type="caution">
    <text evidence="2">The sequence shown here is derived from an EMBL/GenBank/DDBJ whole genome shotgun (WGS) entry which is preliminary data.</text>
</comment>
<dbReference type="RefSeq" id="WP_082335312.1">
    <property type="nucleotide sequence ID" value="NZ_LFQU01000050.1"/>
</dbReference>
<dbReference type="PROSITE" id="PS51257">
    <property type="entry name" value="PROKAR_LIPOPROTEIN"/>
    <property type="match status" value="1"/>
</dbReference>
<dbReference type="InterPro" id="IPR032286">
    <property type="entry name" value="DUF4837"/>
</dbReference>
<keyword evidence="1" id="KW-0732">Signal</keyword>
<feature type="signal peptide" evidence="1">
    <location>
        <begin position="1"/>
        <end position="20"/>
    </location>
</feature>
<proteinExistence type="predicted"/>
<dbReference type="Pfam" id="PF16125">
    <property type="entry name" value="DUF4837"/>
    <property type="match status" value="1"/>
</dbReference>
<gene>
    <name evidence="2" type="ORF">ACU52_14105</name>
</gene>
<keyword evidence="3" id="KW-1185">Reference proteome</keyword>
<sequence length="334" mass="36547">MTKCLRLLLLTAIVALCSCSGGPQSLLPKSGGRPYEVLLVASDRRCAAVADSVLTQDMPSLPQREPMFDVSLIDTTRFNQTTRLARCIVIVTVNPAVFTSTRIRYEKNVWARPQLVVYVNTPSASQLSQYMAKAGHRLTSLLTRAEINTAISTLRAGSNRKAESSIRSMFGWDMLIPADMKAGKTGRNFIWLSDNRPDRMRNICVYSYSGTTLDAHRALAARDSVMRLNIPGELDGMYMQTTPGSVTAGLATEDGRTVMISRGLWEMRNDAMGGPFVSLSTVDSVNSRIIVAEAFVYAPGTDKRNLIRSAEAALYTLGRHATSGSNSKGRLQPD</sequence>
<name>A0A8E1QVG5_9BACT</name>